<feature type="domain" description="HTH crp-type" evidence="5">
    <location>
        <begin position="137"/>
        <end position="212"/>
    </location>
</feature>
<dbReference type="PROSITE" id="PS50042">
    <property type="entry name" value="CNMP_BINDING_3"/>
    <property type="match status" value="1"/>
</dbReference>
<accession>A0ABT1BJ41</accession>
<evidence type="ECO:0000259" key="4">
    <source>
        <dbReference type="PROSITE" id="PS50042"/>
    </source>
</evidence>
<sequence length="225" mass="24550">MQPAASPHDFLRFLESPEGMALRAGFMSRRCRRGEALCGPGTTRDEVLVLRRGRVRVHTSDGRRELTLMFLEPGDVFSTHTGATLTAAGAVELLAMPTRHFAQALEAGGTPAVISIMRVLGRLLAHTVERLEDLVFRDVHARLARLLLALVRRQGLHQASGAWRCPLPFTLTDLAGALGTSRQSVSAAFSALERQGLVRREGRQWLNIPDLALLECHTAAKASSS</sequence>
<keyword evidence="2" id="KW-0238">DNA-binding</keyword>
<dbReference type="EMBL" id="JAMXMC010000003">
    <property type="protein sequence ID" value="MCO5976232.1"/>
    <property type="molecule type" value="Genomic_DNA"/>
</dbReference>
<dbReference type="Gene3D" id="2.60.120.10">
    <property type="entry name" value="Jelly Rolls"/>
    <property type="match status" value="1"/>
</dbReference>
<keyword evidence="3" id="KW-0804">Transcription</keyword>
<dbReference type="InterPro" id="IPR036390">
    <property type="entry name" value="WH_DNA-bd_sf"/>
</dbReference>
<evidence type="ECO:0000256" key="1">
    <source>
        <dbReference type="ARBA" id="ARBA00023015"/>
    </source>
</evidence>
<reference evidence="6 7" key="1">
    <citation type="submission" date="2022-06" db="EMBL/GenBank/DDBJ databases">
        <title>Ideonella sp. NS12-5 Genome sequencing and assembly.</title>
        <authorList>
            <person name="Jung Y."/>
        </authorList>
    </citation>
    <scope>NUCLEOTIDE SEQUENCE [LARGE SCALE GENOMIC DNA]</scope>
    <source>
        <strain evidence="6 7">NS12-5</strain>
    </source>
</reference>
<dbReference type="Pfam" id="PF00027">
    <property type="entry name" value="cNMP_binding"/>
    <property type="match status" value="1"/>
</dbReference>
<dbReference type="Proteomes" id="UP001204851">
    <property type="component" value="Unassembled WGS sequence"/>
</dbReference>
<protein>
    <submittedName>
        <fullName evidence="6">Crp/Fnr family transcriptional regulator</fullName>
    </submittedName>
</protein>
<dbReference type="RefSeq" id="WP_252768708.1">
    <property type="nucleotide sequence ID" value="NZ_JAMXMC010000003.1"/>
</dbReference>
<keyword evidence="1" id="KW-0805">Transcription regulation</keyword>
<dbReference type="Pfam" id="PF13545">
    <property type="entry name" value="HTH_Crp_2"/>
    <property type="match status" value="1"/>
</dbReference>
<dbReference type="InterPro" id="IPR000595">
    <property type="entry name" value="cNMP-bd_dom"/>
</dbReference>
<dbReference type="PANTHER" id="PTHR24567:SF74">
    <property type="entry name" value="HTH-TYPE TRANSCRIPTIONAL REGULATOR ARCR"/>
    <property type="match status" value="1"/>
</dbReference>
<dbReference type="PANTHER" id="PTHR24567">
    <property type="entry name" value="CRP FAMILY TRANSCRIPTIONAL REGULATORY PROTEIN"/>
    <property type="match status" value="1"/>
</dbReference>
<dbReference type="SUPFAM" id="SSF46785">
    <property type="entry name" value="Winged helix' DNA-binding domain"/>
    <property type="match status" value="1"/>
</dbReference>
<proteinExistence type="predicted"/>
<name>A0ABT1BJ41_9BURK</name>
<evidence type="ECO:0000313" key="7">
    <source>
        <dbReference type="Proteomes" id="UP001204851"/>
    </source>
</evidence>
<evidence type="ECO:0000259" key="5">
    <source>
        <dbReference type="PROSITE" id="PS51063"/>
    </source>
</evidence>
<keyword evidence="7" id="KW-1185">Reference proteome</keyword>
<feature type="domain" description="Cyclic nucleotide-binding" evidence="4">
    <location>
        <begin position="10"/>
        <end position="78"/>
    </location>
</feature>
<evidence type="ECO:0000256" key="2">
    <source>
        <dbReference type="ARBA" id="ARBA00023125"/>
    </source>
</evidence>
<gene>
    <name evidence="6" type="ORF">M0L44_05800</name>
</gene>
<comment type="caution">
    <text evidence="6">The sequence shown here is derived from an EMBL/GenBank/DDBJ whole genome shotgun (WGS) entry which is preliminary data.</text>
</comment>
<dbReference type="Gene3D" id="1.10.10.10">
    <property type="entry name" value="Winged helix-like DNA-binding domain superfamily/Winged helix DNA-binding domain"/>
    <property type="match status" value="1"/>
</dbReference>
<dbReference type="InterPro" id="IPR036388">
    <property type="entry name" value="WH-like_DNA-bd_sf"/>
</dbReference>
<dbReference type="SUPFAM" id="SSF51206">
    <property type="entry name" value="cAMP-binding domain-like"/>
    <property type="match status" value="1"/>
</dbReference>
<evidence type="ECO:0000256" key="3">
    <source>
        <dbReference type="ARBA" id="ARBA00023163"/>
    </source>
</evidence>
<dbReference type="CDD" id="cd00038">
    <property type="entry name" value="CAP_ED"/>
    <property type="match status" value="1"/>
</dbReference>
<organism evidence="6 7">
    <name type="scientific">Ideonella oryzae</name>
    <dbReference type="NCBI Taxonomy" id="2937441"/>
    <lineage>
        <taxon>Bacteria</taxon>
        <taxon>Pseudomonadati</taxon>
        <taxon>Pseudomonadota</taxon>
        <taxon>Betaproteobacteria</taxon>
        <taxon>Burkholderiales</taxon>
        <taxon>Sphaerotilaceae</taxon>
        <taxon>Ideonella</taxon>
    </lineage>
</organism>
<dbReference type="InterPro" id="IPR050397">
    <property type="entry name" value="Env_Response_Regulators"/>
</dbReference>
<dbReference type="InterPro" id="IPR012318">
    <property type="entry name" value="HTH_CRP"/>
</dbReference>
<dbReference type="InterPro" id="IPR014710">
    <property type="entry name" value="RmlC-like_jellyroll"/>
</dbReference>
<evidence type="ECO:0000313" key="6">
    <source>
        <dbReference type="EMBL" id="MCO5976232.1"/>
    </source>
</evidence>
<dbReference type="SMART" id="SM00419">
    <property type="entry name" value="HTH_CRP"/>
    <property type="match status" value="1"/>
</dbReference>
<dbReference type="PROSITE" id="PS51063">
    <property type="entry name" value="HTH_CRP_2"/>
    <property type="match status" value="1"/>
</dbReference>
<dbReference type="InterPro" id="IPR018490">
    <property type="entry name" value="cNMP-bd_dom_sf"/>
</dbReference>